<evidence type="ECO:0000256" key="1">
    <source>
        <dbReference type="SAM" id="Phobius"/>
    </source>
</evidence>
<dbReference type="AlphaFoldDB" id="A0A1A0RAX3"/>
<dbReference type="STRING" id="43304.GCA_001403655_05957"/>
<comment type="caution">
    <text evidence="2">The sequence shown here is derived from an EMBL/GenBank/DDBJ whole genome shotgun (WGS) entry which is preliminary data.</text>
</comment>
<keyword evidence="1" id="KW-0812">Transmembrane</keyword>
<feature type="transmembrane region" description="Helical" evidence="1">
    <location>
        <begin position="42"/>
        <end position="66"/>
    </location>
</feature>
<dbReference type="GO" id="GO:0005886">
    <property type="term" value="C:plasma membrane"/>
    <property type="evidence" value="ECO:0007669"/>
    <property type="project" value="UniProtKB-SubCell"/>
</dbReference>
<dbReference type="OrthoDB" id="7596142at2"/>
<proteinExistence type="predicted"/>
<organism evidence="2 3">
    <name type="scientific">Mycolicibacterium peregrinum</name>
    <name type="common">Mycobacterium peregrinum</name>
    <dbReference type="NCBI Taxonomy" id="43304"/>
    <lineage>
        <taxon>Bacteria</taxon>
        <taxon>Bacillati</taxon>
        <taxon>Actinomycetota</taxon>
        <taxon>Actinomycetes</taxon>
        <taxon>Mycobacteriales</taxon>
        <taxon>Mycobacteriaceae</taxon>
        <taxon>Mycolicibacterium</taxon>
    </lineage>
</organism>
<evidence type="ECO:0000313" key="2">
    <source>
        <dbReference type="EMBL" id="OBB31641.1"/>
    </source>
</evidence>
<dbReference type="EMBL" id="LZSO01000014">
    <property type="protein sequence ID" value="OBB31641.1"/>
    <property type="molecule type" value="Genomic_DNA"/>
</dbReference>
<evidence type="ECO:0000313" key="3">
    <source>
        <dbReference type="Proteomes" id="UP000093902"/>
    </source>
</evidence>
<keyword evidence="1" id="KW-1133">Transmembrane helix</keyword>
<sequence>MDWGSTWDFLWHFLIIFAWIAYLLVLFQILTDLFWRDHKTSGWVKAVWVVFLIVFPWLTALVYLIARGKGMSERAQAAALDAKKETDAYIREAAGRSPAQEIADAKALLDAGTITQAEFDGLKAKALS</sequence>
<dbReference type="RefSeq" id="WP_064931527.1">
    <property type="nucleotide sequence ID" value="NZ_LZSO01000014.1"/>
</dbReference>
<feature type="transmembrane region" description="Helical" evidence="1">
    <location>
        <begin position="9"/>
        <end position="30"/>
    </location>
</feature>
<keyword evidence="1" id="KW-0472">Membrane</keyword>
<accession>A0A1A0RAX3</accession>
<name>A0A1A0RAX3_MYCPR</name>
<protein>
    <submittedName>
        <fullName evidence="2">Uncharacterized protein</fullName>
    </submittedName>
</protein>
<reference evidence="3" key="1">
    <citation type="submission" date="2016-06" db="EMBL/GenBank/DDBJ databases">
        <authorList>
            <person name="Sutton G."/>
            <person name="Brinkac L."/>
            <person name="Sanka R."/>
            <person name="Adams M."/>
            <person name="Lau E."/>
            <person name="Mehaffy C."/>
            <person name="Tameris M."/>
            <person name="Hatherill M."/>
            <person name="Hanekom W."/>
            <person name="Mahomed H."/>
            <person name="Mcshane H."/>
        </authorList>
    </citation>
    <scope>NUCLEOTIDE SEQUENCE [LARGE SCALE GENOMIC DNA]</scope>
    <source>
        <strain evidence="3">852002-51209_SCH5440388</strain>
    </source>
</reference>
<dbReference type="Proteomes" id="UP000093902">
    <property type="component" value="Unassembled WGS sequence"/>
</dbReference>
<gene>
    <name evidence="2" type="ORF">A5792_15740</name>
</gene>